<feature type="compositionally biased region" description="Low complexity" evidence="1">
    <location>
        <begin position="478"/>
        <end position="500"/>
    </location>
</feature>
<feature type="compositionally biased region" description="Polar residues" evidence="1">
    <location>
        <begin position="449"/>
        <end position="458"/>
    </location>
</feature>
<feature type="compositionally biased region" description="Pro residues" evidence="1">
    <location>
        <begin position="514"/>
        <end position="523"/>
    </location>
</feature>
<gene>
    <name evidence="2" type="ORF">OTU49_011119</name>
</gene>
<organism evidence="2 3">
    <name type="scientific">Cherax quadricarinatus</name>
    <name type="common">Australian red claw crayfish</name>
    <dbReference type="NCBI Taxonomy" id="27406"/>
    <lineage>
        <taxon>Eukaryota</taxon>
        <taxon>Metazoa</taxon>
        <taxon>Ecdysozoa</taxon>
        <taxon>Arthropoda</taxon>
        <taxon>Crustacea</taxon>
        <taxon>Multicrustacea</taxon>
        <taxon>Malacostraca</taxon>
        <taxon>Eumalacostraca</taxon>
        <taxon>Eucarida</taxon>
        <taxon>Decapoda</taxon>
        <taxon>Pleocyemata</taxon>
        <taxon>Astacidea</taxon>
        <taxon>Parastacoidea</taxon>
        <taxon>Parastacidae</taxon>
        <taxon>Cherax</taxon>
    </lineage>
</organism>
<feature type="compositionally biased region" description="Polar residues" evidence="1">
    <location>
        <begin position="285"/>
        <end position="300"/>
    </location>
</feature>
<dbReference type="EMBL" id="JARKIK010000085">
    <property type="protein sequence ID" value="KAK8724535.1"/>
    <property type="molecule type" value="Genomic_DNA"/>
</dbReference>
<dbReference type="Gene3D" id="3.10.20.90">
    <property type="entry name" value="Phosphatidylinositol 3-kinase Catalytic Subunit, Chain A, domain 1"/>
    <property type="match status" value="1"/>
</dbReference>
<feature type="compositionally biased region" description="Polar residues" evidence="1">
    <location>
        <begin position="375"/>
        <end position="386"/>
    </location>
</feature>
<protein>
    <submittedName>
        <fullName evidence="2">Uncharacterized protein</fullName>
    </submittedName>
</protein>
<feature type="compositionally biased region" description="Low complexity" evidence="1">
    <location>
        <begin position="238"/>
        <end position="256"/>
    </location>
</feature>
<dbReference type="AlphaFoldDB" id="A0AAW0W770"/>
<feature type="compositionally biased region" description="Low complexity" evidence="1">
    <location>
        <begin position="401"/>
        <end position="416"/>
    </location>
</feature>
<sequence>MAPPPLRQFASTSAMSSRHVTEDTPADLLEGTMDLTVILPAGHKVNMSVHRSTPMMDLLIQVTTAHKINPGGHVIHVVSDNRPVSYKPSTPIGTLDTSLIQIVAKNKMNEEARKRRAHHLTQAIEKNIRLKVNLPRNQLAVYRVPPKTLISDVLTMVCKDKCIDLHTYEIRHPVNVDEKLRGSCTLADYQLQEVSVVPQDYHAPPLSVTDLITMAAISQPQDTKRRGLLSLFSRKTKSSTGDSSVSSGSAGERSVSPARSDESVEGRPTPRPLSLASSSATLTSFQPQPQLSRPTSTINLARNRKRQAPAPPSVPTPEPVPTSTPSSVPVPTPVATPVPHTNGKEESSEAHEGGGTSLSRHSSDSSGYHEADQRSPYTSPAGSEISNAEGAGGAPAPPPTNLTSVVSTSNLSLSSSRGKRRAPPPPKPPPIRQDESTWPSAIPEESESPAPTKSSSQEDVPLVNGEAHHDPPHKPNNQPSSPTSSHVSSVSSLSSVDPQQANNPHLLPPADLESPPPLSSASG</sequence>
<keyword evidence="3" id="KW-1185">Reference proteome</keyword>
<feature type="compositionally biased region" description="Pro residues" evidence="1">
    <location>
        <begin position="309"/>
        <end position="336"/>
    </location>
</feature>
<feature type="region of interest" description="Disordered" evidence="1">
    <location>
        <begin position="232"/>
        <end position="523"/>
    </location>
</feature>
<proteinExistence type="predicted"/>
<accession>A0AAW0W770</accession>
<feature type="compositionally biased region" description="Low complexity" evidence="1">
    <location>
        <begin position="272"/>
        <end position="284"/>
    </location>
</feature>
<evidence type="ECO:0000313" key="3">
    <source>
        <dbReference type="Proteomes" id="UP001445076"/>
    </source>
</evidence>
<dbReference type="InterPro" id="IPR039895">
    <property type="entry name" value="COBL-like"/>
</dbReference>
<name>A0AAW0W770_CHEQU</name>
<dbReference type="Proteomes" id="UP001445076">
    <property type="component" value="Unassembled WGS sequence"/>
</dbReference>
<feature type="compositionally biased region" description="Basic and acidic residues" evidence="1">
    <location>
        <begin position="361"/>
        <end position="373"/>
    </location>
</feature>
<dbReference type="PANTHER" id="PTHR21557">
    <property type="entry name" value="CORDON-BLEU"/>
    <property type="match status" value="1"/>
</dbReference>
<feature type="region of interest" description="Disordered" evidence="1">
    <location>
        <begin position="1"/>
        <end position="25"/>
    </location>
</feature>
<evidence type="ECO:0000313" key="2">
    <source>
        <dbReference type="EMBL" id="KAK8724535.1"/>
    </source>
</evidence>
<comment type="caution">
    <text evidence="2">The sequence shown here is derived from an EMBL/GenBank/DDBJ whole genome shotgun (WGS) entry which is preliminary data.</text>
</comment>
<feature type="compositionally biased region" description="Polar residues" evidence="1">
    <location>
        <begin position="9"/>
        <end position="18"/>
    </location>
</feature>
<reference evidence="2 3" key="1">
    <citation type="journal article" date="2024" name="BMC Genomics">
        <title>Genome assembly of redclaw crayfish (Cherax quadricarinatus) provides insights into its immune adaptation and hypoxia tolerance.</title>
        <authorList>
            <person name="Liu Z."/>
            <person name="Zheng J."/>
            <person name="Li H."/>
            <person name="Fang K."/>
            <person name="Wang S."/>
            <person name="He J."/>
            <person name="Zhou D."/>
            <person name="Weng S."/>
            <person name="Chi M."/>
            <person name="Gu Z."/>
            <person name="He J."/>
            <person name="Li F."/>
            <person name="Wang M."/>
        </authorList>
    </citation>
    <scope>NUCLEOTIDE SEQUENCE [LARGE SCALE GENOMIC DNA]</scope>
    <source>
        <strain evidence="2">ZL_2023a</strain>
    </source>
</reference>
<feature type="compositionally biased region" description="Basic and acidic residues" evidence="1">
    <location>
        <begin position="342"/>
        <end position="352"/>
    </location>
</feature>
<dbReference type="PANTHER" id="PTHR21557:SF2">
    <property type="entry name" value="CORDON-BLEU PROTEIN-LIKE 1"/>
    <property type="match status" value="1"/>
</dbReference>
<dbReference type="GO" id="GO:0003785">
    <property type="term" value="F:actin monomer binding"/>
    <property type="evidence" value="ECO:0007669"/>
    <property type="project" value="InterPro"/>
</dbReference>
<evidence type="ECO:0000256" key="1">
    <source>
        <dbReference type="SAM" id="MobiDB-lite"/>
    </source>
</evidence>